<evidence type="ECO:0000313" key="4">
    <source>
        <dbReference type="EMBL" id="OGY99441.1"/>
    </source>
</evidence>
<feature type="modified residue" description="4-aspartylphosphate" evidence="2">
    <location>
        <position position="56"/>
    </location>
</feature>
<dbReference type="PANTHER" id="PTHR44591">
    <property type="entry name" value="STRESS RESPONSE REGULATOR PROTEIN 1"/>
    <property type="match status" value="1"/>
</dbReference>
<dbReference type="InterPro" id="IPR050595">
    <property type="entry name" value="Bact_response_regulator"/>
</dbReference>
<dbReference type="InterPro" id="IPR001789">
    <property type="entry name" value="Sig_transdc_resp-reg_receiver"/>
</dbReference>
<gene>
    <name evidence="4" type="ORF">A2945_01125</name>
</gene>
<dbReference type="PANTHER" id="PTHR44591:SF23">
    <property type="entry name" value="CHEY SUBFAMILY"/>
    <property type="match status" value="1"/>
</dbReference>
<dbReference type="SUPFAM" id="SSF52172">
    <property type="entry name" value="CheY-like"/>
    <property type="match status" value="1"/>
</dbReference>
<dbReference type="Pfam" id="PF00072">
    <property type="entry name" value="Response_reg"/>
    <property type="match status" value="1"/>
</dbReference>
<sequence>MAEQQPLILIVDDEPDFREIFKIKLSAGGMRVETAMNGKEGIEKVKQLKPDLVLMDVNMPIMDGAQALLELRKDPATKDVKVVFLTSLGDPRQEMQALNRKFSEELGAQGYIRKTDNLDGIYDQIRAVLK</sequence>
<dbReference type="InterPro" id="IPR011006">
    <property type="entry name" value="CheY-like_superfamily"/>
</dbReference>
<evidence type="ECO:0000313" key="5">
    <source>
        <dbReference type="Proteomes" id="UP000178880"/>
    </source>
</evidence>
<dbReference type="STRING" id="1798650.A2945_01125"/>
<dbReference type="AlphaFoldDB" id="A0A1G2CE09"/>
<reference evidence="4 5" key="1">
    <citation type="journal article" date="2016" name="Nat. Commun.">
        <title>Thousands of microbial genomes shed light on interconnected biogeochemical processes in an aquifer system.</title>
        <authorList>
            <person name="Anantharaman K."/>
            <person name="Brown C.T."/>
            <person name="Hug L.A."/>
            <person name="Sharon I."/>
            <person name="Castelle C.J."/>
            <person name="Probst A.J."/>
            <person name="Thomas B.C."/>
            <person name="Singh A."/>
            <person name="Wilkins M.J."/>
            <person name="Karaoz U."/>
            <person name="Brodie E.L."/>
            <person name="Williams K.H."/>
            <person name="Hubbard S.S."/>
            <person name="Banfield J.F."/>
        </authorList>
    </citation>
    <scope>NUCLEOTIDE SEQUENCE [LARGE SCALE GENOMIC DNA]</scope>
</reference>
<proteinExistence type="predicted"/>
<evidence type="ECO:0000256" key="2">
    <source>
        <dbReference type="PROSITE-ProRule" id="PRU00169"/>
    </source>
</evidence>
<dbReference type="PROSITE" id="PS50110">
    <property type="entry name" value="RESPONSE_REGULATORY"/>
    <property type="match status" value="1"/>
</dbReference>
<organism evidence="4 5">
    <name type="scientific">Candidatus Liptonbacteria bacterium RIFCSPLOWO2_01_FULL_52_25</name>
    <dbReference type="NCBI Taxonomy" id="1798650"/>
    <lineage>
        <taxon>Bacteria</taxon>
        <taxon>Candidatus Liptoniibacteriota</taxon>
    </lineage>
</organism>
<protein>
    <recommendedName>
        <fullName evidence="3">Response regulatory domain-containing protein</fullName>
    </recommendedName>
</protein>
<accession>A0A1G2CE09</accession>
<dbReference type="Proteomes" id="UP000178880">
    <property type="component" value="Unassembled WGS sequence"/>
</dbReference>
<dbReference type="EMBL" id="MHLA01000015">
    <property type="protein sequence ID" value="OGY99441.1"/>
    <property type="molecule type" value="Genomic_DNA"/>
</dbReference>
<dbReference type="Gene3D" id="3.40.50.2300">
    <property type="match status" value="1"/>
</dbReference>
<evidence type="ECO:0000259" key="3">
    <source>
        <dbReference type="PROSITE" id="PS50110"/>
    </source>
</evidence>
<name>A0A1G2CE09_9BACT</name>
<comment type="caution">
    <text evidence="4">The sequence shown here is derived from an EMBL/GenBank/DDBJ whole genome shotgun (WGS) entry which is preliminary data.</text>
</comment>
<keyword evidence="1 2" id="KW-0597">Phosphoprotein</keyword>
<evidence type="ECO:0000256" key="1">
    <source>
        <dbReference type="ARBA" id="ARBA00022553"/>
    </source>
</evidence>
<dbReference type="SMART" id="SM00448">
    <property type="entry name" value="REC"/>
    <property type="match status" value="1"/>
</dbReference>
<dbReference type="GO" id="GO:0000160">
    <property type="term" value="P:phosphorelay signal transduction system"/>
    <property type="evidence" value="ECO:0007669"/>
    <property type="project" value="InterPro"/>
</dbReference>
<feature type="domain" description="Response regulatory" evidence="3">
    <location>
        <begin position="7"/>
        <end position="129"/>
    </location>
</feature>